<name>A0ABY3VRF4_9MYCO</name>
<evidence type="ECO:0000313" key="1">
    <source>
        <dbReference type="EMBL" id="UMB70099.1"/>
    </source>
</evidence>
<evidence type="ECO:0008006" key="3">
    <source>
        <dbReference type="Google" id="ProtNLM"/>
    </source>
</evidence>
<protein>
    <recommendedName>
        <fullName evidence="3">ApeA N-terminal domain-containing protein</fullName>
    </recommendedName>
</protein>
<reference evidence="1" key="1">
    <citation type="submission" date="2022-08" db="EMBL/GenBank/DDBJ databases">
        <title>Whole genome sequencing of non-tuberculosis mycobacteria type-strains.</title>
        <authorList>
            <person name="Igarashi Y."/>
            <person name="Osugi A."/>
            <person name="Mitarai S."/>
        </authorList>
    </citation>
    <scope>NUCLEOTIDE SEQUENCE</scope>
    <source>
        <strain evidence="1">DSM 45127</strain>
    </source>
</reference>
<accession>A0ABY3VRF4</accession>
<organism evidence="1 2">
    <name type="scientific">Mycobacterium paraterrae</name>
    <dbReference type="NCBI Taxonomy" id="577492"/>
    <lineage>
        <taxon>Bacteria</taxon>
        <taxon>Bacillati</taxon>
        <taxon>Actinomycetota</taxon>
        <taxon>Actinomycetes</taxon>
        <taxon>Mycobacteriales</taxon>
        <taxon>Mycobacteriaceae</taxon>
        <taxon>Mycobacterium</taxon>
    </lineage>
</organism>
<evidence type="ECO:0000313" key="2">
    <source>
        <dbReference type="Proteomes" id="UP001055336"/>
    </source>
</evidence>
<gene>
    <name evidence="1" type="ORF">MKK62_01750</name>
</gene>
<sequence>MFRTRFGIRAVIVNNEGAGCIPRGVFVPRDARMLFADPGLPPEFRARWFSWANPADTMLAFARWAGDGADLWSLAVSTANGGSAVPALSAGVPHAEDCPNSASKIPADAPVMILDGDHQHRLETIDPRLYARMTGREGRRPDQSEALRTTKEAAHAALSRAGALPDLLVPFAIRDVLGLISRPYRVSSEQWAELRNAGLQMTGSSAGLRPGLVLDDDPASPHVLAFHGLARLVELLLLWDLGNDADGPAMRYPEIAYLARQILDSPQSLVSAQT</sequence>
<dbReference type="RefSeq" id="WP_240261829.1">
    <property type="nucleotide sequence ID" value="NZ_CP092488.2"/>
</dbReference>
<dbReference type="EMBL" id="CP092488">
    <property type="protein sequence ID" value="UMB70099.1"/>
    <property type="molecule type" value="Genomic_DNA"/>
</dbReference>
<keyword evidence="2" id="KW-1185">Reference proteome</keyword>
<dbReference type="Proteomes" id="UP001055336">
    <property type="component" value="Chromosome"/>
</dbReference>
<proteinExistence type="predicted"/>